<comment type="caution">
    <text evidence="1">The sequence shown here is derived from an EMBL/GenBank/DDBJ whole genome shotgun (WGS) entry which is preliminary data.</text>
</comment>
<dbReference type="Proteomes" id="UP000824156">
    <property type="component" value="Unassembled WGS sequence"/>
</dbReference>
<dbReference type="Gene3D" id="3.40.30.10">
    <property type="entry name" value="Glutaredoxin"/>
    <property type="match status" value="1"/>
</dbReference>
<organism evidence="1 2">
    <name type="scientific">Candidatus Sphingobacterium stercoripullorum</name>
    <dbReference type="NCBI Taxonomy" id="2838759"/>
    <lineage>
        <taxon>Bacteria</taxon>
        <taxon>Pseudomonadati</taxon>
        <taxon>Bacteroidota</taxon>
        <taxon>Sphingobacteriia</taxon>
        <taxon>Sphingobacteriales</taxon>
        <taxon>Sphingobacteriaceae</taxon>
        <taxon>Sphingobacterium</taxon>
    </lineage>
</organism>
<accession>A0A9D2B076</accession>
<dbReference type="EMBL" id="DXEZ01000323">
    <property type="protein sequence ID" value="HIX55616.1"/>
    <property type="molecule type" value="Genomic_DNA"/>
</dbReference>
<dbReference type="SUPFAM" id="SSF52833">
    <property type="entry name" value="Thioredoxin-like"/>
    <property type="match status" value="1"/>
</dbReference>
<evidence type="ECO:0000313" key="2">
    <source>
        <dbReference type="Proteomes" id="UP000824156"/>
    </source>
</evidence>
<protein>
    <submittedName>
        <fullName evidence="1">Thioredoxin family protein</fullName>
    </submittedName>
</protein>
<dbReference type="Pfam" id="PF14595">
    <property type="entry name" value="Thioredoxin_9"/>
    <property type="match status" value="1"/>
</dbReference>
<evidence type="ECO:0000313" key="1">
    <source>
        <dbReference type="EMBL" id="HIX55616.1"/>
    </source>
</evidence>
<dbReference type="InterPro" id="IPR036249">
    <property type="entry name" value="Thioredoxin-like_sf"/>
</dbReference>
<reference evidence="1" key="1">
    <citation type="journal article" date="2021" name="PeerJ">
        <title>Extensive microbial diversity within the chicken gut microbiome revealed by metagenomics and culture.</title>
        <authorList>
            <person name="Gilroy R."/>
            <person name="Ravi A."/>
            <person name="Getino M."/>
            <person name="Pursley I."/>
            <person name="Horton D.L."/>
            <person name="Alikhan N.F."/>
            <person name="Baker D."/>
            <person name="Gharbi K."/>
            <person name="Hall N."/>
            <person name="Watson M."/>
            <person name="Adriaenssens E.M."/>
            <person name="Foster-Nyarko E."/>
            <person name="Jarju S."/>
            <person name="Secka A."/>
            <person name="Antonio M."/>
            <person name="Oren A."/>
            <person name="Chaudhuri R.R."/>
            <person name="La Ragione R."/>
            <person name="Hildebrand F."/>
            <person name="Pallen M.J."/>
        </authorList>
    </citation>
    <scope>NUCLEOTIDE SEQUENCE</scope>
    <source>
        <strain evidence="1">1719</strain>
    </source>
</reference>
<sequence>MTFDDYYRYFEKILEDPEKSDPYNQEDYLNYTKLNFARLKRWLGRFEPSEETKSKIQSIQDYQHWVVITEPWCGDAAHSVPQIYQMVKDNPFIEFEIQLRDSEPYLIEDYLTGGSKSIPILIIRNDVGHDQLVWGPRPKGATEIFEQLKMQNVSKDNIVEEIQKWYNQDKGESIQKEILQELFK</sequence>
<gene>
    <name evidence="1" type="ORF">H9853_11400</name>
</gene>
<proteinExistence type="predicted"/>
<dbReference type="AlphaFoldDB" id="A0A9D2B076"/>
<reference evidence="1" key="2">
    <citation type="submission" date="2021-04" db="EMBL/GenBank/DDBJ databases">
        <authorList>
            <person name="Gilroy R."/>
        </authorList>
    </citation>
    <scope>NUCLEOTIDE SEQUENCE</scope>
    <source>
        <strain evidence="1">1719</strain>
    </source>
</reference>
<name>A0A9D2B076_9SPHI</name>